<dbReference type="CDD" id="cd06225">
    <property type="entry name" value="HAMP"/>
    <property type="match status" value="1"/>
</dbReference>
<evidence type="ECO:0000256" key="1">
    <source>
        <dbReference type="ARBA" id="ARBA00000085"/>
    </source>
</evidence>
<comment type="catalytic activity">
    <reaction evidence="1">
        <text>ATP + protein L-histidine = ADP + protein N-phospho-L-histidine.</text>
        <dbReference type="EC" id="2.7.13.3"/>
    </reaction>
</comment>
<dbReference type="RefSeq" id="WP_148974297.1">
    <property type="nucleotide sequence ID" value="NZ_JBNIKU010000001.1"/>
</dbReference>
<keyword evidence="8" id="KW-0547">Nucleotide-binding</keyword>
<dbReference type="InterPro" id="IPR003661">
    <property type="entry name" value="HisK_dim/P_dom"/>
</dbReference>
<keyword evidence="5" id="KW-0597">Phosphoprotein</keyword>
<dbReference type="EMBL" id="VTER01000004">
    <property type="protein sequence ID" value="TYS49143.1"/>
    <property type="molecule type" value="Genomic_DNA"/>
</dbReference>
<dbReference type="Pfam" id="PF00512">
    <property type="entry name" value="HisKA"/>
    <property type="match status" value="1"/>
</dbReference>
<evidence type="ECO:0000259" key="16">
    <source>
        <dbReference type="PROSITE" id="PS50885"/>
    </source>
</evidence>
<feature type="transmembrane region" description="Helical" evidence="14">
    <location>
        <begin position="166"/>
        <end position="184"/>
    </location>
</feature>
<feature type="transmembrane region" description="Helical" evidence="14">
    <location>
        <begin position="12"/>
        <end position="35"/>
    </location>
</feature>
<evidence type="ECO:0000256" key="2">
    <source>
        <dbReference type="ARBA" id="ARBA00004651"/>
    </source>
</evidence>
<keyword evidence="6" id="KW-0808">Transferase</keyword>
<dbReference type="Pfam" id="PF00672">
    <property type="entry name" value="HAMP"/>
    <property type="match status" value="1"/>
</dbReference>
<evidence type="ECO:0000256" key="8">
    <source>
        <dbReference type="ARBA" id="ARBA00022741"/>
    </source>
</evidence>
<gene>
    <name evidence="17" type="ORF">FZD51_07905</name>
</gene>
<feature type="domain" description="HAMP" evidence="16">
    <location>
        <begin position="189"/>
        <end position="241"/>
    </location>
</feature>
<dbReference type="InterPro" id="IPR036890">
    <property type="entry name" value="HATPase_C_sf"/>
</dbReference>
<dbReference type="GO" id="GO:0000155">
    <property type="term" value="F:phosphorelay sensor kinase activity"/>
    <property type="evidence" value="ECO:0007669"/>
    <property type="project" value="InterPro"/>
</dbReference>
<keyword evidence="13 14" id="KW-0472">Membrane</keyword>
<comment type="subcellular location">
    <subcellularLocation>
        <location evidence="2">Cell membrane</location>
        <topology evidence="2">Multi-pass membrane protein</topology>
    </subcellularLocation>
</comment>
<dbReference type="InterPro" id="IPR003660">
    <property type="entry name" value="HAMP_dom"/>
</dbReference>
<dbReference type="SUPFAM" id="SSF47384">
    <property type="entry name" value="Homodimeric domain of signal transducing histidine kinase"/>
    <property type="match status" value="1"/>
</dbReference>
<dbReference type="FunFam" id="1.10.287.130:FF:000001">
    <property type="entry name" value="Two-component sensor histidine kinase"/>
    <property type="match status" value="1"/>
</dbReference>
<protein>
    <recommendedName>
        <fullName evidence="3">histidine kinase</fullName>
        <ecNumber evidence="3">2.7.13.3</ecNumber>
    </recommendedName>
</protein>
<dbReference type="SUPFAM" id="SSF55874">
    <property type="entry name" value="ATPase domain of HSP90 chaperone/DNA topoisomerase II/histidine kinase"/>
    <property type="match status" value="1"/>
</dbReference>
<keyword evidence="9 17" id="KW-0418">Kinase</keyword>
<evidence type="ECO:0000256" key="3">
    <source>
        <dbReference type="ARBA" id="ARBA00012438"/>
    </source>
</evidence>
<evidence type="ECO:0000256" key="5">
    <source>
        <dbReference type="ARBA" id="ARBA00022553"/>
    </source>
</evidence>
<organism evidence="17 18">
    <name type="scientific">Bacillus infantis</name>
    <dbReference type="NCBI Taxonomy" id="324767"/>
    <lineage>
        <taxon>Bacteria</taxon>
        <taxon>Bacillati</taxon>
        <taxon>Bacillota</taxon>
        <taxon>Bacilli</taxon>
        <taxon>Bacillales</taxon>
        <taxon>Bacillaceae</taxon>
        <taxon>Bacillus</taxon>
    </lineage>
</organism>
<dbReference type="AlphaFoldDB" id="A0A5D4RCC6"/>
<evidence type="ECO:0000256" key="11">
    <source>
        <dbReference type="ARBA" id="ARBA00022989"/>
    </source>
</evidence>
<dbReference type="Gene3D" id="6.10.340.10">
    <property type="match status" value="1"/>
</dbReference>
<proteinExistence type="predicted"/>
<accession>A0A5D4RCC6</accession>
<comment type="caution">
    <text evidence="17">The sequence shown here is derived from an EMBL/GenBank/DDBJ whole genome shotgun (WGS) entry which is preliminary data.</text>
</comment>
<dbReference type="InterPro" id="IPR050398">
    <property type="entry name" value="HssS/ArlS-like"/>
</dbReference>
<evidence type="ECO:0000256" key="14">
    <source>
        <dbReference type="SAM" id="Phobius"/>
    </source>
</evidence>
<evidence type="ECO:0000313" key="17">
    <source>
        <dbReference type="EMBL" id="TYS49143.1"/>
    </source>
</evidence>
<dbReference type="InterPro" id="IPR005467">
    <property type="entry name" value="His_kinase_dom"/>
</dbReference>
<dbReference type="Gene3D" id="3.30.565.10">
    <property type="entry name" value="Histidine kinase-like ATPase, C-terminal domain"/>
    <property type="match status" value="1"/>
</dbReference>
<keyword evidence="11 14" id="KW-1133">Transmembrane helix</keyword>
<dbReference type="InterPro" id="IPR036097">
    <property type="entry name" value="HisK_dim/P_sf"/>
</dbReference>
<evidence type="ECO:0000256" key="9">
    <source>
        <dbReference type="ARBA" id="ARBA00022777"/>
    </source>
</evidence>
<evidence type="ECO:0000313" key="18">
    <source>
        <dbReference type="Proteomes" id="UP000322139"/>
    </source>
</evidence>
<dbReference type="FunFam" id="3.30.565.10:FF:000006">
    <property type="entry name" value="Sensor histidine kinase WalK"/>
    <property type="match status" value="1"/>
</dbReference>
<dbReference type="InterPro" id="IPR004358">
    <property type="entry name" value="Sig_transdc_His_kin-like_C"/>
</dbReference>
<dbReference type="Pfam" id="PF02518">
    <property type="entry name" value="HATPase_c"/>
    <property type="match status" value="1"/>
</dbReference>
<evidence type="ECO:0000259" key="15">
    <source>
        <dbReference type="PROSITE" id="PS50109"/>
    </source>
</evidence>
<dbReference type="Gene3D" id="1.10.287.130">
    <property type="match status" value="1"/>
</dbReference>
<dbReference type="Proteomes" id="UP000322139">
    <property type="component" value="Unassembled WGS sequence"/>
</dbReference>
<reference evidence="17 18" key="1">
    <citation type="submission" date="2019-08" db="EMBL/GenBank/DDBJ databases">
        <title>Bacillus genomes from the desert of Cuatro Cienegas, Coahuila.</title>
        <authorList>
            <person name="Olmedo-Alvarez G."/>
        </authorList>
    </citation>
    <scope>NUCLEOTIDE SEQUENCE [LARGE SCALE GENOMIC DNA]</scope>
    <source>
        <strain evidence="17 18">CH446_14T</strain>
    </source>
</reference>
<dbReference type="PROSITE" id="PS50109">
    <property type="entry name" value="HIS_KIN"/>
    <property type="match status" value="1"/>
</dbReference>
<keyword evidence="10" id="KW-0067">ATP-binding</keyword>
<dbReference type="CDD" id="cd00082">
    <property type="entry name" value="HisKA"/>
    <property type="match status" value="1"/>
</dbReference>
<dbReference type="PROSITE" id="PS50885">
    <property type="entry name" value="HAMP"/>
    <property type="match status" value="1"/>
</dbReference>
<dbReference type="GO" id="GO:0005886">
    <property type="term" value="C:plasma membrane"/>
    <property type="evidence" value="ECO:0007669"/>
    <property type="project" value="UniProtKB-SubCell"/>
</dbReference>
<keyword evidence="12" id="KW-0902">Two-component regulatory system</keyword>
<dbReference type="SMART" id="SM00387">
    <property type="entry name" value="HATPase_c"/>
    <property type="match status" value="1"/>
</dbReference>
<dbReference type="EC" id="2.7.13.3" evidence="3"/>
<evidence type="ECO:0000256" key="12">
    <source>
        <dbReference type="ARBA" id="ARBA00023012"/>
    </source>
</evidence>
<evidence type="ECO:0000256" key="6">
    <source>
        <dbReference type="ARBA" id="ARBA00022679"/>
    </source>
</evidence>
<name>A0A5D4RCC6_9BACI</name>
<dbReference type="SMART" id="SM00388">
    <property type="entry name" value="HisKA"/>
    <property type="match status" value="1"/>
</dbReference>
<dbReference type="SMART" id="SM00304">
    <property type="entry name" value="HAMP"/>
    <property type="match status" value="1"/>
</dbReference>
<keyword evidence="7 14" id="KW-0812">Transmembrane</keyword>
<dbReference type="PANTHER" id="PTHR45528">
    <property type="entry name" value="SENSOR HISTIDINE KINASE CPXA"/>
    <property type="match status" value="1"/>
</dbReference>
<dbReference type="PANTHER" id="PTHR45528:SF1">
    <property type="entry name" value="SENSOR HISTIDINE KINASE CPXA"/>
    <property type="match status" value="1"/>
</dbReference>
<sequence length="463" mass="52499">MKYFSGSLARKIWLAIMAAIVITIVYSYFLSYLFYENLYVSHIEEELLQEGGRLASQYSSGPITEQYKEKVEWYNQVSDAEVFAVSNPRELSACLPFDIDYDTLIGPEERERLLKGDHILKTGYEERFGRKIMGVIIPLLDENRLEGILYLYIPVENISEVTKDFAYWWVAAALLFLGAAFIFGTKVIRKLTHPLADIKKAAERVSSGDYSSRVHIRSEDEIGRLAKAFNQMSSSIQKEDERKKEFLADISHELRTPISYIKGYSDAILNGIADKDDKYLHLINRESVRMERLVGDLLDLSRLDTDEYQLVRMPLPLAQVIEDSLVRYTPALKEKSIELRTMLDPDIIIMGDEGRIGQIVQNIMDNSIRYTDNGYIEITLKASNRECILTIIDTGGGIPPEDLESIKQRFYRVNKARTRDDGGTGLGLAIAEKLIQLHNGSLSIASSPGEGTTVTIKLPMLQD</sequence>
<evidence type="ECO:0000256" key="4">
    <source>
        <dbReference type="ARBA" id="ARBA00022475"/>
    </source>
</evidence>
<evidence type="ECO:0000256" key="7">
    <source>
        <dbReference type="ARBA" id="ARBA00022692"/>
    </source>
</evidence>
<dbReference type="PRINTS" id="PR00344">
    <property type="entry name" value="BCTRLSENSOR"/>
</dbReference>
<dbReference type="GO" id="GO:0005524">
    <property type="term" value="F:ATP binding"/>
    <property type="evidence" value="ECO:0007669"/>
    <property type="project" value="UniProtKB-KW"/>
</dbReference>
<dbReference type="SUPFAM" id="SSF158472">
    <property type="entry name" value="HAMP domain-like"/>
    <property type="match status" value="1"/>
</dbReference>
<dbReference type="InterPro" id="IPR003594">
    <property type="entry name" value="HATPase_dom"/>
</dbReference>
<dbReference type="CDD" id="cd00075">
    <property type="entry name" value="HATPase"/>
    <property type="match status" value="1"/>
</dbReference>
<evidence type="ECO:0000256" key="13">
    <source>
        <dbReference type="ARBA" id="ARBA00023136"/>
    </source>
</evidence>
<evidence type="ECO:0000256" key="10">
    <source>
        <dbReference type="ARBA" id="ARBA00022840"/>
    </source>
</evidence>
<keyword evidence="4" id="KW-1003">Cell membrane</keyword>
<feature type="domain" description="Histidine kinase" evidence="15">
    <location>
        <begin position="249"/>
        <end position="462"/>
    </location>
</feature>